<dbReference type="GeneTree" id="ENSGT00950000182912"/>
<dbReference type="Ensembl" id="ENSORLT00000043694.1">
    <property type="protein sequence ID" value="ENSORLP00000040609.1"/>
    <property type="gene ID" value="ENSORLG00000025790.1"/>
</dbReference>
<sequence length="473" mass="53255">MAAPVKLRVILGENNAQRLILPSGIPESLGELEQQIRRQCGVEEDFRLQFMDVDFGNEFTNLVSLTEIQDKSTIKLIFNSTEPTPAGGLASSPNSPAAILMHQDQPSSNSSGTSFDTDILSSPESTSVRSSGWPLFFHVPQFSYDTELQLSRANNAFKESGTLLNPDPKLKSSILDGLTQEMVKYKVYLSDREFEDVAEALVLAHPCLKEPGSITGYGGWKMSLKYKLANYRMKLRRLGCPEVTVNALLSKRDGRLSAAHAVKKPKKAEVNYCPSYPPGETAEKQENIRVALLSEVMKRNNDVNVSSMMEKSFAHRRQEVVVEAPMIADFKTRWPALFSVRQVSKLSCAGITLFLGKAVELINWELLCCLITLLSLCFDFLKLNAEFQRITTVQLQSKFFRELDALSPRLLKVYAKKGGLQGQKLRRVLVPMTQTDDTDVRRECILKGLCVYMNEDPERLVREYKVCWSDYML</sequence>
<evidence type="ECO:0000256" key="1">
    <source>
        <dbReference type="SAM" id="MobiDB-lite"/>
    </source>
</evidence>
<dbReference type="PANTHER" id="PTHR31025:SF27">
    <property type="entry name" value="SI:CH211-193K19.2-RELATED"/>
    <property type="match status" value="1"/>
</dbReference>
<feature type="region of interest" description="Disordered" evidence="1">
    <location>
        <begin position="83"/>
        <end position="123"/>
    </location>
</feature>
<organism evidence="2 3">
    <name type="scientific">Oryzias latipes</name>
    <name type="common">Japanese rice fish</name>
    <name type="synonym">Japanese killifish</name>
    <dbReference type="NCBI Taxonomy" id="8090"/>
    <lineage>
        <taxon>Eukaryota</taxon>
        <taxon>Metazoa</taxon>
        <taxon>Chordata</taxon>
        <taxon>Craniata</taxon>
        <taxon>Vertebrata</taxon>
        <taxon>Euteleostomi</taxon>
        <taxon>Actinopterygii</taxon>
        <taxon>Neopterygii</taxon>
        <taxon>Teleostei</taxon>
        <taxon>Neoteleostei</taxon>
        <taxon>Acanthomorphata</taxon>
        <taxon>Ovalentaria</taxon>
        <taxon>Atherinomorphae</taxon>
        <taxon>Beloniformes</taxon>
        <taxon>Adrianichthyidae</taxon>
        <taxon>Oryziinae</taxon>
        <taxon>Oryzias</taxon>
    </lineage>
</organism>
<dbReference type="AlphaFoldDB" id="A0A3B3I971"/>
<gene>
    <name evidence="2" type="primary">LOC110014068</name>
</gene>
<reference evidence="2 3" key="1">
    <citation type="journal article" date="2007" name="Nature">
        <title>The medaka draft genome and insights into vertebrate genome evolution.</title>
        <authorList>
            <person name="Kasahara M."/>
            <person name="Naruse K."/>
            <person name="Sasaki S."/>
            <person name="Nakatani Y."/>
            <person name="Qu W."/>
            <person name="Ahsan B."/>
            <person name="Yamada T."/>
            <person name="Nagayasu Y."/>
            <person name="Doi K."/>
            <person name="Kasai Y."/>
            <person name="Jindo T."/>
            <person name="Kobayashi D."/>
            <person name="Shimada A."/>
            <person name="Toyoda A."/>
            <person name="Kuroki Y."/>
            <person name="Fujiyama A."/>
            <person name="Sasaki T."/>
            <person name="Shimizu A."/>
            <person name="Asakawa S."/>
            <person name="Shimizu N."/>
            <person name="Hashimoto S."/>
            <person name="Yang J."/>
            <person name="Lee Y."/>
            <person name="Matsushima K."/>
            <person name="Sugano S."/>
            <person name="Sakaizumi M."/>
            <person name="Narita T."/>
            <person name="Ohishi K."/>
            <person name="Haga S."/>
            <person name="Ohta F."/>
            <person name="Nomoto H."/>
            <person name="Nogata K."/>
            <person name="Morishita T."/>
            <person name="Endo T."/>
            <person name="Shin-I T."/>
            <person name="Takeda H."/>
            <person name="Morishita S."/>
            <person name="Kohara Y."/>
        </authorList>
    </citation>
    <scope>NUCLEOTIDE SEQUENCE [LARGE SCALE GENOMIC DNA]</scope>
    <source>
        <strain evidence="2 3">Hd-rR</strain>
    </source>
</reference>
<evidence type="ECO:0000313" key="2">
    <source>
        <dbReference type="Ensembl" id="ENSORLP00000040609.1"/>
    </source>
</evidence>
<evidence type="ECO:0000313" key="3">
    <source>
        <dbReference type="Proteomes" id="UP000001038"/>
    </source>
</evidence>
<reference evidence="2" key="2">
    <citation type="submission" date="2025-08" db="UniProtKB">
        <authorList>
            <consortium name="Ensembl"/>
        </authorList>
    </citation>
    <scope>IDENTIFICATION</scope>
    <source>
        <strain evidence="2">Hd-rR</strain>
    </source>
</reference>
<dbReference type="FunCoup" id="A0A3B3I971">
    <property type="interactions" value="91"/>
</dbReference>
<feature type="compositionally biased region" description="Polar residues" evidence="1">
    <location>
        <begin position="104"/>
        <end position="123"/>
    </location>
</feature>
<proteinExistence type="predicted"/>
<protein>
    <submittedName>
        <fullName evidence="2">Uncharacterized protein</fullName>
    </submittedName>
</protein>
<keyword evidence="3" id="KW-1185">Reference proteome</keyword>
<dbReference type="InParanoid" id="A0A3B3I971"/>
<dbReference type="STRING" id="8090.ENSORLP00000040609"/>
<accession>A0A3B3I971</accession>
<name>A0A3B3I971_ORYLA</name>
<dbReference type="Bgee" id="ENSORLG00000025790">
    <property type="expression patterns" value="Expressed in blastula and 2 other cell types or tissues"/>
</dbReference>
<dbReference type="Proteomes" id="UP000001038">
    <property type="component" value="Chromosome 14"/>
</dbReference>
<reference evidence="2" key="3">
    <citation type="submission" date="2025-09" db="UniProtKB">
        <authorList>
            <consortium name="Ensembl"/>
        </authorList>
    </citation>
    <scope>IDENTIFICATION</scope>
    <source>
        <strain evidence="2">Hd-rR</strain>
    </source>
</reference>
<dbReference type="PANTHER" id="PTHR31025">
    <property type="entry name" value="SI:CH211-196P9.1-RELATED"/>
    <property type="match status" value="1"/>
</dbReference>